<reference evidence="1 2" key="1">
    <citation type="submission" date="2018-02" db="EMBL/GenBank/DDBJ databases">
        <title>8 Nocardia nova and 1 Nocardia cyriacigeorgica strain used for evolution to TMP-SMX.</title>
        <authorList>
            <person name="Mehta H."/>
            <person name="Weng J."/>
            <person name="Shamoo Y."/>
        </authorList>
    </citation>
    <scope>NUCLEOTIDE SEQUENCE [LARGE SCALE GENOMIC DNA]</scope>
    <source>
        <strain evidence="1 2">ATCC 33727</strain>
    </source>
</reference>
<comment type="caution">
    <text evidence="1">The sequence shown here is derived from an EMBL/GenBank/DDBJ whole genome shotgun (WGS) entry which is preliminary data.</text>
</comment>
<dbReference type="AlphaFoldDB" id="A0A2T2YQC6"/>
<organism evidence="1 2">
    <name type="scientific">Nocardia nova</name>
    <dbReference type="NCBI Taxonomy" id="37330"/>
    <lineage>
        <taxon>Bacteria</taxon>
        <taxon>Bacillati</taxon>
        <taxon>Actinomycetota</taxon>
        <taxon>Actinomycetes</taxon>
        <taxon>Mycobacteriales</taxon>
        <taxon>Nocardiaceae</taxon>
        <taxon>Nocardia</taxon>
    </lineage>
</organism>
<dbReference type="InterPro" id="IPR036388">
    <property type="entry name" value="WH-like_DNA-bd_sf"/>
</dbReference>
<proteinExistence type="predicted"/>
<sequence>MGVVGDDENEALDRLPFPYAEALRLRAAGVADEVIAEVLGIESDAVGPLLRMAEAKLAAVRGRDQ</sequence>
<dbReference type="Gene3D" id="1.10.10.10">
    <property type="entry name" value="Winged helix-like DNA-binding domain superfamily/Winged helix DNA-binding domain"/>
    <property type="match status" value="1"/>
</dbReference>
<accession>A0A2T2YQC6</accession>
<evidence type="ECO:0008006" key="3">
    <source>
        <dbReference type="Google" id="ProtNLM"/>
    </source>
</evidence>
<name>A0A2T2YQC6_9NOCA</name>
<evidence type="ECO:0000313" key="1">
    <source>
        <dbReference type="EMBL" id="PSR57714.1"/>
    </source>
</evidence>
<protein>
    <recommendedName>
        <fullName evidence="3">RNA polymerase sigma factor 70 region 4 type 2 domain-containing protein</fullName>
    </recommendedName>
</protein>
<dbReference type="InterPro" id="IPR013324">
    <property type="entry name" value="RNA_pol_sigma_r3/r4-like"/>
</dbReference>
<evidence type="ECO:0000313" key="2">
    <source>
        <dbReference type="Proteomes" id="UP000241647"/>
    </source>
</evidence>
<gene>
    <name evidence="1" type="ORF">C8259_33530</name>
</gene>
<dbReference type="SUPFAM" id="SSF88659">
    <property type="entry name" value="Sigma3 and sigma4 domains of RNA polymerase sigma factors"/>
    <property type="match status" value="1"/>
</dbReference>
<dbReference type="EMBL" id="PYHS01000033">
    <property type="protein sequence ID" value="PSR57714.1"/>
    <property type="molecule type" value="Genomic_DNA"/>
</dbReference>
<dbReference type="Proteomes" id="UP000241647">
    <property type="component" value="Unassembled WGS sequence"/>
</dbReference>